<reference evidence="1 2" key="1">
    <citation type="submission" date="2017-02" db="EMBL/GenBank/DDBJ databases">
        <authorList>
            <person name="Peterson S.W."/>
        </authorList>
    </citation>
    <scope>NUCLEOTIDE SEQUENCE [LARGE SCALE GENOMIC DNA]</scope>
    <source>
        <strain evidence="1 2">ATCC BAA-908</strain>
    </source>
</reference>
<dbReference type="PROSITE" id="PS51343">
    <property type="entry name" value="PII_GLNB_DOM"/>
    <property type="match status" value="1"/>
</dbReference>
<keyword evidence="2" id="KW-1185">Reference proteome</keyword>
<dbReference type="STRING" id="261392.SAMN02745149_00255"/>
<evidence type="ECO:0000313" key="1">
    <source>
        <dbReference type="EMBL" id="SJZ29757.1"/>
    </source>
</evidence>
<evidence type="ECO:0000313" key="2">
    <source>
        <dbReference type="Proteomes" id="UP000190423"/>
    </source>
</evidence>
<dbReference type="EMBL" id="FUWG01000002">
    <property type="protein sequence ID" value="SJZ29757.1"/>
    <property type="molecule type" value="Genomic_DNA"/>
</dbReference>
<dbReference type="Pfam" id="PF00543">
    <property type="entry name" value="P-II"/>
    <property type="match status" value="1"/>
</dbReference>
<accession>A0A1T4JI57</accession>
<organism evidence="1 2">
    <name type="scientific">Treponema porcinum</name>
    <dbReference type="NCBI Taxonomy" id="261392"/>
    <lineage>
        <taxon>Bacteria</taxon>
        <taxon>Pseudomonadati</taxon>
        <taxon>Spirochaetota</taxon>
        <taxon>Spirochaetia</taxon>
        <taxon>Spirochaetales</taxon>
        <taxon>Treponemataceae</taxon>
        <taxon>Treponema</taxon>
    </lineage>
</organism>
<dbReference type="GO" id="GO:0030234">
    <property type="term" value="F:enzyme regulator activity"/>
    <property type="evidence" value="ECO:0007669"/>
    <property type="project" value="InterPro"/>
</dbReference>
<dbReference type="AlphaFoldDB" id="A0A1T4JI57"/>
<dbReference type="RefSeq" id="WP_078932167.1">
    <property type="nucleotide sequence ID" value="NZ_FUWG01000002.1"/>
</dbReference>
<dbReference type="Proteomes" id="UP000190423">
    <property type="component" value="Unassembled WGS sequence"/>
</dbReference>
<gene>
    <name evidence="1" type="ORF">SAMN02745149_00255</name>
</gene>
<dbReference type="InterPro" id="IPR011322">
    <property type="entry name" value="N-reg_PII-like_a/b"/>
</dbReference>
<protein>
    <submittedName>
        <fullName evidence="1">Nitrogen regulatory protein P-II family</fullName>
    </submittedName>
</protein>
<dbReference type="InterPro" id="IPR015867">
    <property type="entry name" value="N-reg_PII/ATP_PRibTrfase_C"/>
</dbReference>
<proteinExistence type="predicted"/>
<name>A0A1T4JI57_TREPO</name>
<dbReference type="GO" id="GO:0006808">
    <property type="term" value="P:regulation of nitrogen utilization"/>
    <property type="evidence" value="ECO:0007669"/>
    <property type="project" value="InterPro"/>
</dbReference>
<dbReference type="OrthoDB" id="5460316at2"/>
<dbReference type="Gene3D" id="3.30.70.120">
    <property type="match status" value="2"/>
</dbReference>
<dbReference type="InterPro" id="IPR002187">
    <property type="entry name" value="N-reg_PII"/>
</dbReference>
<dbReference type="SMART" id="SM00938">
    <property type="entry name" value="P-II"/>
    <property type="match status" value="1"/>
</dbReference>
<sequence>MASFDLIMGIVPKNSGELLTHTATNAGSAGGTVSMGRGTASNSILQMLGFGDSAKDIVYILTDSAQTQTIKNAVTDACLEKKRPFGILFSIKVSHFIKTGSVSADLQEENSMTKNTMHKLITIIVNRGFAEDAMDAARKAGAGGGTIINARGTAKEGDAKFFGMEIIPEKDMIFVLAENEKADAILEAVRTLPCLSKPGSGIAFASPAENFTLLGK</sequence>
<dbReference type="SUPFAM" id="SSF54913">
    <property type="entry name" value="GlnB-like"/>
    <property type="match status" value="2"/>
</dbReference>
<dbReference type="GeneID" id="78315578"/>